<proteinExistence type="predicted"/>
<sequence>MASVPAIEQDIYVGQDFYVPAYRVRVRGQALLQAEYDVLSVTYTDSDTDMDSFDLTINNWDPDGNGPGKGWFKYSDTHIFDPWQEVELSMGYYVNGNDQLETMLVGEIVRMTPNFPESGPSTMTVHCVNLLQRFRTTQITKDYFQKQDSWIARDLVQSIAKDIRQKIPSLDLEVDDDEISLNLGIENPIEHLDVHQKYAINFLYFRSREIGYDIWLDEDTQGARRSVTFHYAPSKYTLKPTYVLEWGKSLISFQPSFGTANQPDQVIVRYWNPKTKQKFEGLATRADLAQDGVIDPTADFGVQQGPLAKKTDLVTNLVVQSDDEAKTAAKRRLRILAQVLIEGKGKTVGLPDLRSGNKIRIKGLGRYNGLYHVTSTTHTIGDSGYTTEFSARMETDPT</sequence>
<dbReference type="RefSeq" id="WP_353064447.1">
    <property type="nucleotide sequence ID" value="NZ_CP132942.1"/>
</dbReference>
<accession>A0AAU7ZRI1</accession>
<protein>
    <recommendedName>
        <fullName evidence="2">Phage protein D</fullName>
    </recommendedName>
</protein>
<reference evidence="1" key="1">
    <citation type="submission" date="2023-08" db="EMBL/GenBank/DDBJ databases">
        <authorList>
            <person name="Messyasz A."/>
            <person name="Mannisto M.K."/>
            <person name="Kerkhof L.J."/>
            <person name="Haggblom M."/>
        </authorList>
    </citation>
    <scope>NUCLEOTIDE SEQUENCE</scope>
    <source>
        <strain evidence="1">X5P6</strain>
    </source>
</reference>
<organism evidence="1">
    <name type="scientific">Tunturiibacter psychrotolerans</name>
    <dbReference type="NCBI Taxonomy" id="3069686"/>
    <lineage>
        <taxon>Bacteria</taxon>
        <taxon>Pseudomonadati</taxon>
        <taxon>Acidobacteriota</taxon>
        <taxon>Terriglobia</taxon>
        <taxon>Terriglobales</taxon>
        <taxon>Acidobacteriaceae</taxon>
        <taxon>Tunturiibacter</taxon>
    </lineage>
</organism>
<evidence type="ECO:0000313" key="1">
    <source>
        <dbReference type="EMBL" id="XCB33609.1"/>
    </source>
</evidence>
<dbReference type="AlphaFoldDB" id="A0AAU7ZRI1"/>
<evidence type="ECO:0008006" key="2">
    <source>
        <dbReference type="Google" id="ProtNLM"/>
    </source>
</evidence>
<reference evidence="1" key="2">
    <citation type="journal article" date="2024" name="Environ. Microbiol.">
        <title>Genome analysis and description of Tunturibacter gen. nov. expands the diversity of Terriglobia in tundra soils.</title>
        <authorList>
            <person name="Messyasz A."/>
            <person name="Mannisto M.K."/>
            <person name="Kerkhof L.J."/>
            <person name="Haggblom M.M."/>
        </authorList>
    </citation>
    <scope>NUCLEOTIDE SEQUENCE</scope>
    <source>
        <strain evidence="1">X5P6</strain>
    </source>
</reference>
<dbReference type="KEGG" id="tpsc:RBB77_01625"/>
<gene>
    <name evidence="1" type="ORF">RBB77_01625</name>
</gene>
<dbReference type="EMBL" id="CP132942">
    <property type="protein sequence ID" value="XCB33609.1"/>
    <property type="molecule type" value="Genomic_DNA"/>
</dbReference>
<name>A0AAU7ZRI1_9BACT</name>